<sequence>MNVKEIEIMNNEKERVLTYGAEFIIDRTLNKFTDKIKIFHKRYLKGVDIYLLEFTKKIKGEIHENKFEFSKIHLKDYISLMKNIFYRGFNKNNIYKFSIKESQKIEFKILNEDVVKIVTYNYKDKRNFFVFTKREFFQYIKQIDLIYKGEILKNNTNNCFKIDIYKNMLSKKEKDSIYLEALYILANNALDLGDKEYFKNISNQIRKFY</sequence>
<evidence type="ECO:0000313" key="1">
    <source>
        <dbReference type="EMBL" id="GAA0740530.1"/>
    </source>
</evidence>
<reference evidence="1 2" key="1">
    <citation type="journal article" date="2019" name="Int. J. Syst. Evol. Microbiol.">
        <title>The Global Catalogue of Microorganisms (GCM) 10K type strain sequencing project: providing services to taxonomists for standard genome sequencing and annotation.</title>
        <authorList>
            <consortium name="The Broad Institute Genomics Platform"/>
            <consortium name="The Broad Institute Genome Sequencing Center for Infectious Disease"/>
            <person name="Wu L."/>
            <person name="Ma J."/>
        </authorList>
    </citation>
    <scope>NUCLEOTIDE SEQUENCE [LARGE SCALE GENOMIC DNA]</scope>
    <source>
        <strain evidence="1 2">JCM 1407</strain>
    </source>
</reference>
<dbReference type="EMBL" id="BAAACG010000009">
    <property type="protein sequence ID" value="GAA0740530.1"/>
    <property type="molecule type" value="Genomic_DNA"/>
</dbReference>
<accession>A0ABN1JJU1</accession>
<organism evidence="1 2">
    <name type="scientific">Clostridium oceanicum</name>
    <dbReference type="NCBI Taxonomy" id="1543"/>
    <lineage>
        <taxon>Bacteria</taxon>
        <taxon>Bacillati</taxon>
        <taxon>Bacillota</taxon>
        <taxon>Clostridia</taxon>
        <taxon>Eubacteriales</taxon>
        <taxon>Clostridiaceae</taxon>
        <taxon>Clostridium</taxon>
    </lineage>
</organism>
<name>A0ABN1JJU1_9CLOT</name>
<evidence type="ECO:0000313" key="2">
    <source>
        <dbReference type="Proteomes" id="UP001501510"/>
    </source>
</evidence>
<dbReference type="Proteomes" id="UP001501510">
    <property type="component" value="Unassembled WGS sequence"/>
</dbReference>
<keyword evidence="2" id="KW-1185">Reference proteome</keyword>
<dbReference type="RefSeq" id="WP_343761407.1">
    <property type="nucleotide sequence ID" value="NZ_BAAACG010000009.1"/>
</dbReference>
<gene>
    <name evidence="1" type="ORF">GCM10008906_20620</name>
</gene>
<protein>
    <submittedName>
        <fullName evidence="1">IDEAL domain-containing protein</fullName>
    </submittedName>
</protein>
<proteinExistence type="predicted"/>
<comment type="caution">
    <text evidence="1">The sequence shown here is derived from an EMBL/GenBank/DDBJ whole genome shotgun (WGS) entry which is preliminary data.</text>
</comment>